<evidence type="ECO:0000259" key="1">
    <source>
        <dbReference type="Pfam" id="PF00144"/>
    </source>
</evidence>
<dbReference type="PANTHER" id="PTHR43319">
    <property type="entry name" value="BETA-LACTAMASE-RELATED"/>
    <property type="match status" value="1"/>
</dbReference>
<proteinExistence type="predicted"/>
<dbReference type="AlphaFoldDB" id="A0A915A7Y9"/>
<feature type="domain" description="Beta-lactamase-related" evidence="1">
    <location>
        <begin position="53"/>
        <end position="404"/>
    </location>
</feature>
<dbReference type="WBParaSite" id="PgR002_g256_t01">
    <property type="protein sequence ID" value="PgR002_g256_t01"/>
    <property type="gene ID" value="PgR002_g256"/>
</dbReference>
<name>A0A915A7Y9_PARUN</name>
<dbReference type="InterPro" id="IPR012338">
    <property type="entry name" value="Beta-lactam/transpept-like"/>
</dbReference>
<evidence type="ECO:0000313" key="3">
    <source>
        <dbReference type="WBParaSite" id="PgR002_g256_t01"/>
    </source>
</evidence>
<protein>
    <submittedName>
        <fullName evidence="3">Beta-lactamase-related domain-containing protein</fullName>
    </submittedName>
</protein>
<reference evidence="3" key="1">
    <citation type="submission" date="2022-11" db="UniProtKB">
        <authorList>
            <consortium name="WormBaseParasite"/>
        </authorList>
    </citation>
    <scope>IDENTIFICATION</scope>
</reference>
<dbReference type="SUPFAM" id="SSF56601">
    <property type="entry name" value="beta-lactamase/transpeptidase-like"/>
    <property type="match status" value="1"/>
</dbReference>
<keyword evidence="2" id="KW-1185">Reference proteome</keyword>
<sequence>MSFVQNIACAIRMSSKRAAIAVTIGILLGWLFKEPTNDRPSQGTVHSGLMEVKNIFDDILHHEREGIALAAYHNDEIIVDLWGGYADRSADRLWEHDTMTVTFSTTKAIAALIVAIFVSRQQLHYDDLVIKYWPEFGQHGKQNVTIQWILEHKVGLLRFEKEIELEKANDHVYISHLIEESKPLWPPGTQCAYHAITQGWLIDQILRRVDTKKRGIGQFYREEIQPLMKDRDFYIGLPRLLHYRMAYIAQSTNIEFMKACLLSKRYYLFAWNAILSGENLMNIACNYPTWMSVMAPKMPYNNPKVREVENVAALGIGTARGLAAVASAIIKNNLISEEVWELLSKPTEYVFDRTIKSYVLRGHGFFYDRHPTRKDAFLLTHPGHGMQKITIDPITKTTIAFIRNLIRWDEASFQAIDRITYQLMDKIDRQHIN</sequence>
<dbReference type="PANTHER" id="PTHR43319:SF3">
    <property type="entry name" value="BETA-LACTAMASE-RELATED DOMAIN-CONTAINING PROTEIN"/>
    <property type="match status" value="1"/>
</dbReference>
<evidence type="ECO:0000313" key="2">
    <source>
        <dbReference type="Proteomes" id="UP000887569"/>
    </source>
</evidence>
<organism evidence="2 3">
    <name type="scientific">Parascaris univalens</name>
    <name type="common">Nematode worm</name>
    <dbReference type="NCBI Taxonomy" id="6257"/>
    <lineage>
        <taxon>Eukaryota</taxon>
        <taxon>Metazoa</taxon>
        <taxon>Ecdysozoa</taxon>
        <taxon>Nematoda</taxon>
        <taxon>Chromadorea</taxon>
        <taxon>Rhabditida</taxon>
        <taxon>Spirurina</taxon>
        <taxon>Ascaridomorpha</taxon>
        <taxon>Ascaridoidea</taxon>
        <taxon>Ascarididae</taxon>
        <taxon>Parascaris</taxon>
    </lineage>
</organism>
<dbReference type="Gene3D" id="3.40.710.10">
    <property type="entry name" value="DD-peptidase/beta-lactamase superfamily"/>
    <property type="match status" value="1"/>
</dbReference>
<dbReference type="Pfam" id="PF00144">
    <property type="entry name" value="Beta-lactamase"/>
    <property type="match status" value="1"/>
</dbReference>
<dbReference type="InterPro" id="IPR001466">
    <property type="entry name" value="Beta-lactam-related"/>
</dbReference>
<accession>A0A915A7Y9</accession>
<dbReference type="InterPro" id="IPR052907">
    <property type="entry name" value="Beta-lactamase/esterase"/>
</dbReference>
<dbReference type="Proteomes" id="UP000887569">
    <property type="component" value="Unplaced"/>
</dbReference>